<dbReference type="Proteomes" id="UP001153365">
    <property type="component" value="Unassembled WGS sequence"/>
</dbReference>
<comment type="caution">
    <text evidence="2">The sequence shown here is derived from an EMBL/GenBank/DDBJ whole genome shotgun (WGS) entry which is preliminary data.</text>
</comment>
<evidence type="ECO:0000313" key="2">
    <source>
        <dbReference type="EMBL" id="CAH7675677.1"/>
    </source>
</evidence>
<name>A0AAV0B0V6_PHAPC</name>
<feature type="region of interest" description="Disordered" evidence="1">
    <location>
        <begin position="78"/>
        <end position="211"/>
    </location>
</feature>
<feature type="compositionally biased region" description="Basic and acidic residues" evidence="1">
    <location>
        <begin position="167"/>
        <end position="181"/>
    </location>
</feature>
<proteinExistence type="predicted"/>
<organism evidence="2 3">
    <name type="scientific">Phakopsora pachyrhizi</name>
    <name type="common">Asian soybean rust disease fungus</name>
    <dbReference type="NCBI Taxonomy" id="170000"/>
    <lineage>
        <taxon>Eukaryota</taxon>
        <taxon>Fungi</taxon>
        <taxon>Dikarya</taxon>
        <taxon>Basidiomycota</taxon>
        <taxon>Pucciniomycotina</taxon>
        <taxon>Pucciniomycetes</taxon>
        <taxon>Pucciniales</taxon>
        <taxon>Phakopsoraceae</taxon>
        <taxon>Phakopsora</taxon>
    </lineage>
</organism>
<reference evidence="2" key="1">
    <citation type="submission" date="2022-06" db="EMBL/GenBank/DDBJ databases">
        <authorList>
            <consortium name="SYNGENTA / RWTH Aachen University"/>
        </authorList>
    </citation>
    <scope>NUCLEOTIDE SEQUENCE</scope>
</reference>
<feature type="compositionally biased region" description="Polar residues" evidence="1">
    <location>
        <begin position="127"/>
        <end position="136"/>
    </location>
</feature>
<sequence length="211" mass="23960">MPGRERPGMCNLLANCTYYSKHGPEKEIDWGADDIQPQDVWNNHTDQSINIHEVMSFDQGHSWNFALSEDLRFSGQNHQKETYPHTGSSQYQSSSSRTVQPNDADLSDGNYANYIPHFDGTGGALRMQQNLNNSQPVDHPPREEDIQMSPPEQNPILQQPIVPPQRNNDDPQGIHKNNRAEDDPDPDEQKNPAQALLGLQNENLFNHRENV</sequence>
<protein>
    <submittedName>
        <fullName evidence="2">Uncharacterized protein</fullName>
    </submittedName>
</protein>
<dbReference type="EMBL" id="CALTRL010002399">
    <property type="protein sequence ID" value="CAH7675677.1"/>
    <property type="molecule type" value="Genomic_DNA"/>
</dbReference>
<accession>A0AAV0B0V6</accession>
<gene>
    <name evidence="2" type="ORF">PPACK8108_LOCUS10697</name>
</gene>
<evidence type="ECO:0000256" key="1">
    <source>
        <dbReference type="SAM" id="MobiDB-lite"/>
    </source>
</evidence>
<dbReference type="AlphaFoldDB" id="A0AAV0B0V6"/>
<evidence type="ECO:0000313" key="3">
    <source>
        <dbReference type="Proteomes" id="UP001153365"/>
    </source>
</evidence>
<keyword evidence="3" id="KW-1185">Reference proteome</keyword>